<dbReference type="InterPro" id="IPR032698">
    <property type="entry name" value="SirB1_N"/>
</dbReference>
<evidence type="ECO:0000259" key="2">
    <source>
        <dbReference type="Pfam" id="PF13369"/>
    </source>
</evidence>
<reference evidence="3 4" key="1">
    <citation type="submission" date="2017-11" db="EMBL/GenBank/DDBJ databases">
        <title>Draft genome sequence of Rhizobiales bacterium SY3-13.</title>
        <authorList>
            <person name="Sun C."/>
        </authorList>
    </citation>
    <scope>NUCLEOTIDE SEQUENCE [LARGE SCALE GENOMIC DNA]</scope>
    <source>
        <strain evidence="3 4">SY3-13</strain>
    </source>
</reference>
<dbReference type="PANTHER" id="PTHR31350">
    <property type="entry name" value="SI:DKEY-261L7.2"/>
    <property type="match status" value="1"/>
</dbReference>
<comment type="similarity">
    <text evidence="1">Belongs to the UPF0162 family.</text>
</comment>
<dbReference type="RefSeq" id="WP_109795784.1">
    <property type="nucleotide sequence ID" value="NZ_PHIG01000044.1"/>
</dbReference>
<sequence length="264" mass="28402">MDWRGELSEQGRRDNDALDIAGTLLALSAADDPGRDLTLARAELAALAEPLAAQASASALAGRIARGHGYRGDAETYDDMRNADIAEVVRRRRGLPVALGLLYMHCGRAQGWSIAGLNFPGHFLLRLQGGEKPELIDPFNAGNTITPAEMNAMLQRMNGAGARLQPGHMAAVPVRHVLMRLQNNIKIRALQAGDTDRAVAVLERVSLFAPAEAAVWLEWAGIESGRGNMRRALALLDRGAEHAADEVSKLALADARQALGRRLN</sequence>
<dbReference type="Pfam" id="PF13369">
    <property type="entry name" value="Transglut_core2"/>
    <property type="match status" value="1"/>
</dbReference>
<evidence type="ECO:0000256" key="1">
    <source>
        <dbReference type="ARBA" id="ARBA00007100"/>
    </source>
</evidence>
<keyword evidence="4" id="KW-1185">Reference proteome</keyword>
<dbReference type="OrthoDB" id="232498at2"/>
<dbReference type="PANTHER" id="PTHR31350:SF21">
    <property type="entry name" value="F-BOX ONLY PROTEIN 21"/>
    <property type="match status" value="1"/>
</dbReference>
<dbReference type="EMBL" id="PHIG01000044">
    <property type="protein sequence ID" value="PJK28402.1"/>
    <property type="molecule type" value="Genomic_DNA"/>
</dbReference>
<proteinExistence type="inferred from homology"/>
<accession>A0A2M9FY62</accession>
<dbReference type="AlphaFoldDB" id="A0A2M9FY62"/>
<dbReference type="Proteomes" id="UP000229498">
    <property type="component" value="Unassembled WGS sequence"/>
</dbReference>
<evidence type="ECO:0000313" key="3">
    <source>
        <dbReference type="EMBL" id="PJK28402.1"/>
    </source>
</evidence>
<feature type="domain" description="Protein SirB1 N-terminal" evidence="2">
    <location>
        <begin position="47"/>
        <end position="182"/>
    </location>
</feature>
<protein>
    <recommendedName>
        <fullName evidence="2">Protein SirB1 N-terminal domain-containing protein</fullName>
    </recommendedName>
</protein>
<comment type="caution">
    <text evidence="3">The sequence shown here is derived from an EMBL/GenBank/DDBJ whole genome shotgun (WGS) entry which is preliminary data.</text>
</comment>
<evidence type="ECO:0000313" key="4">
    <source>
        <dbReference type="Proteomes" id="UP000229498"/>
    </source>
</evidence>
<name>A0A2M9FY62_9PROT</name>
<gene>
    <name evidence="3" type="ORF">CVT23_16990</name>
</gene>
<organism evidence="3 4">
    <name type="scientific">Minwuia thermotolerans</name>
    <dbReference type="NCBI Taxonomy" id="2056226"/>
    <lineage>
        <taxon>Bacteria</taxon>
        <taxon>Pseudomonadati</taxon>
        <taxon>Pseudomonadota</taxon>
        <taxon>Alphaproteobacteria</taxon>
        <taxon>Minwuiales</taxon>
        <taxon>Minwuiaceae</taxon>
        <taxon>Minwuia</taxon>
    </lineage>
</organism>